<evidence type="ECO:0000313" key="3">
    <source>
        <dbReference type="Proteomes" id="UP000539372"/>
    </source>
</evidence>
<feature type="domain" description="Transcription regulator PadR N-terminal" evidence="1">
    <location>
        <begin position="8"/>
        <end position="81"/>
    </location>
</feature>
<dbReference type="PANTHER" id="PTHR43252:SF6">
    <property type="entry name" value="NEGATIVE TRANSCRIPTION REGULATOR PADR"/>
    <property type="match status" value="1"/>
</dbReference>
<evidence type="ECO:0000313" key="2">
    <source>
        <dbReference type="EMBL" id="NMM43778.1"/>
    </source>
</evidence>
<accession>A0A7Y0HEP1</accession>
<proteinExistence type="predicted"/>
<dbReference type="Gene3D" id="1.10.10.10">
    <property type="entry name" value="Winged helix-like DNA-binding domain superfamily/Winged helix DNA-binding domain"/>
    <property type="match status" value="1"/>
</dbReference>
<sequence>MDTKTICLGALALGEASGYEIRKMFEDGPFAHFAQAAYGSIYPALTKLAEDGLVTCKSETQEKRPDKKVYRLTPSGWDHLEQALQSKIPSEDKVRSDTLFILFFTEWQRPDWIARVVDARIDHYRSILDGMQHCIDREAAEPAHNCASASQKLVRGFGHAVYRAAHDYLVENRDAFIAAAGQRRTDGREAAE</sequence>
<evidence type="ECO:0000259" key="1">
    <source>
        <dbReference type="Pfam" id="PF03551"/>
    </source>
</evidence>
<dbReference type="EMBL" id="JABBNT010000001">
    <property type="protein sequence ID" value="NMM43778.1"/>
    <property type="molecule type" value="Genomic_DNA"/>
</dbReference>
<dbReference type="Pfam" id="PF03551">
    <property type="entry name" value="PadR"/>
    <property type="match status" value="1"/>
</dbReference>
<dbReference type="RefSeq" id="WP_169624025.1">
    <property type="nucleotide sequence ID" value="NZ_JABBNT010000001.1"/>
</dbReference>
<keyword evidence="3" id="KW-1185">Reference proteome</keyword>
<dbReference type="Proteomes" id="UP000539372">
    <property type="component" value="Unassembled WGS sequence"/>
</dbReference>
<dbReference type="InterPro" id="IPR036388">
    <property type="entry name" value="WH-like_DNA-bd_sf"/>
</dbReference>
<dbReference type="SUPFAM" id="SSF46785">
    <property type="entry name" value="Winged helix' DNA-binding domain"/>
    <property type="match status" value="1"/>
</dbReference>
<dbReference type="PANTHER" id="PTHR43252">
    <property type="entry name" value="TRANSCRIPTIONAL REGULATOR YQJI"/>
    <property type="match status" value="1"/>
</dbReference>
<comment type="caution">
    <text evidence="2">The sequence shown here is derived from an EMBL/GenBank/DDBJ whole genome shotgun (WGS) entry which is preliminary data.</text>
</comment>
<gene>
    <name evidence="2" type="ORF">HH303_04775</name>
</gene>
<dbReference type="AlphaFoldDB" id="A0A7Y0HEP1"/>
<reference evidence="2 3" key="1">
    <citation type="submission" date="2020-04" db="EMBL/GenBank/DDBJ databases">
        <title>Rhodospirillaceae bacterium KN72 isolated from deep sea.</title>
        <authorList>
            <person name="Zhang D.-C."/>
        </authorList>
    </citation>
    <scope>NUCLEOTIDE SEQUENCE [LARGE SCALE GENOMIC DNA]</scope>
    <source>
        <strain evidence="2 3">KN72</strain>
    </source>
</reference>
<dbReference type="InterPro" id="IPR036390">
    <property type="entry name" value="WH_DNA-bd_sf"/>
</dbReference>
<protein>
    <submittedName>
        <fullName evidence="2">PadR family transcriptional regulator</fullName>
    </submittedName>
</protein>
<dbReference type="InterPro" id="IPR005149">
    <property type="entry name" value="Tscrpt_reg_PadR_N"/>
</dbReference>
<name>A0A7Y0HEP1_9PROT</name>
<organism evidence="2 3">
    <name type="scientific">Pacificispira spongiicola</name>
    <dbReference type="NCBI Taxonomy" id="2729598"/>
    <lineage>
        <taxon>Bacteria</taxon>
        <taxon>Pseudomonadati</taxon>
        <taxon>Pseudomonadota</taxon>
        <taxon>Alphaproteobacteria</taxon>
        <taxon>Rhodospirillales</taxon>
        <taxon>Rhodospirillaceae</taxon>
        <taxon>Pacificispira</taxon>
    </lineage>
</organism>